<dbReference type="InterPro" id="IPR006652">
    <property type="entry name" value="Kelch_1"/>
</dbReference>
<reference evidence="1" key="1">
    <citation type="submission" date="2022-03" db="EMBL/GenBank/DDBJ databases">
        <title>A functionally conserved STORR gene fusion in Papaver species that diverged 16.8 million years ago.</title>
        <authorList>
            <person name="Catania T."/>
        </authorList>
    </citation>
    <scope>NUCLEOTIDE SEQUENCE</scope>
    <source>
        <strain evidence="1">S-191538</strain>
    </source>
</reference>
<sequence>MNVRRGCHSLVAMNGKLYALGGYNGLNMVSSVEEFDPRNNSWVRGDKMTEARGYSKEAASMWSNIFL</sequence>
<dbReference type="EMBL" id="JAJJMA010173610">
    <property type="protein sequence ID" value="MCL7036923.1"/>
    <property type="molecule type" value="Genomic_DNA"/>
</dbReference>
<dbReference type="PANTHER" id="PTHR46034:SF7">
    <property type="entry name" value="INFLUENZA VIRUS NS1A-BINDING PROTEIN"/>
    <property type="match status" value="1"/>
</dbReference>
<dbReference type="PANTHER" id="PTHR46034">
    <property type="match status" value="1"/>
</dbReference>
<dbReference type="InterPro" id="IPR015915">
    <property type="entry name" value="Kelch-typ_b-propeller"/>
</dbReference>
<evidence type="ECO:0000313" key="1">
    <source>
        <dbReference type="EMBL" id="MCL7036923.1"/>
    </source>
</evidence>
<keyword evidence="2" id="KW-1185">Reference proteome</keyword>
<dbReference type="GO" id="GO:0034976">
    <property type="term" value="P:response to endoplasmic reticulum stress"/>
    <property type="evidence" value="ECO:0007669"/>
    <property type="project" value="InterPro"/>
</dbReference>
<organism evidence="1 2">
    <name type="scientific">Papaver nudicaule</name>
    <name type="common">Iceland poppy</name>
    <dbReference type="NCBI Taxonomy" id="74823"/>
    <lineage>
        <taxon>Eukaryota</taxon>
        <taxon>Viridiplantae</taxon>
        <taxon>Streptophyta</taxon>
        <taxon>Embryophyta</taxon>
        <taxon>Tracheophyta</taxon>
        <taxon>Spermatophyta</taxon>
        <taxon>Magnoliopsida</taxon>
        <taxon>Ranunculales</taxon>
        <taxon>Papaveraceae</taxon>
        <taxon>Papaveroideae</taxon>
        <taxon>Papaver</taxon>
    </lineage>
</organism>
<dbReference type="AlphaFoldDB" id="A0AA41SN64"/>
<dbReference type="Pfam" id="PF01344">
    <property type="entry name" value="Kelch_1"/>
    <property type="match status" value="1"/>
</dbReference>
<accession>A0AA41SN64</accession>
<protein>
    <submittedName>
        <fullName evidence="1">Uncharacterized protein</fullName>
    </submittedName>
</protein>
<dbReference type="SUPFAM" id="SSF117281">
    <property type="entry name" value="Kelch motif"/>
    <property type="match status" value="1"/>
</dbReference>
<evidence type="ECO:0000313" key="2">
    <source>
        <dbReference type="Proteomes" id="UP001177140"/>
    </source>
</evidence>
<dbReference type="InterPro" id="IPR044832">
    <property type="entry name" value="NRP-like"/>
</dbReference>
<gene>
    <name evidence="1" type="ORF">MKW94_018501</name>
</gene>
<dbReference type="Proteomes" id="UP001177140">
    <property type="component" value="Unassembled WGS sequence"/>
</dbReference>
<comment type="caution">
    <text evidence="1">The sequence shown here is derived from an EMBL/GenBank/DDBJ whole genome shotgun (WGS) entry which is preliminary data.</text>
</comment>
<proteinExistence type="predicted"/>
<name>A0AA41SN64_PAPNU</name>
<dbReference type="SMART" id="SM00612">
    <property type="entry name" value="Kelch"/>
    <property type="match status" value="1"/>
</dbReference>
<dbReference type="Gene3D" id="2.120.10.80">
    <property type="entry name" value="Kelch-type beta propeller"/>
    <property type="match status" value="1"/>
</dbReference>